<dbReference type="InterPro" id="IPR050471">
    <property type="entry name" value="AB_hydrolase"/>
</dbReference>
<dbReference type="Gene3D" id="3.40.50.1820">
    <property type="entry name" value="alpha/beta hydrolase"/>
    <property type="match status" value="1"/>
</dbReference>
<dbReference type="AlphaFoldDB" id="A0A0B3RRK8"/>
<evidence type="ECO:0000256" key="1">
    <source>
        <dbReference type="ARBA" id="ARBA00023125"/>
    </source>
</evidence>
<dbReference type="Gene3D" id="1.10.10.10">
    <property type="entry name" value="Winged helix-like DNA-binding domain superfamily/Winged helix DNA-binding domain"/>
    <property type="match status" value="1"/>
</dbReference>
<keyword evidence="1" id="KW-0238">DNA-binding</keyword>
<dbReference type="Pfam" id="PF00486">
    <property type="entry name" value="Trans_reg_C"/>
    <property type="match status" value="1"/>
</dbReference>
<dbReference type="PANTHER" id="PTHR43433:SF5">
    <property type="entry name" value="AB HYDROLASE-1 DOMAIN-CONTAINING PROTEIN"/>
    <property type="match status" value="1"/>
</dbReference>
<protein>
    <submittedName>
        <fullName evidence="2">Adenylate/guanylate cyclase/hydrolase, alpha/beta fold family protein</fullName>
    </submittedName>
</protein>
<dbReference type="CDD" id="cd00383">
    <property type="entry name" value="trans_reg_C"/>
    <property type="match status" value="1"/>
</dbReference>
<dbReference type="InterPro" id="IPR016032">
    <property type="entry name" value="Sig_transdc_resp-reg_C-effctor"/>
</dbReference>
<dbReference type="InterPro" id="IPR001867">
    <property type="entry name" value="OmpR/PhoB-type_DNA-bd"/>
</dbReference>
<proteinExistence type="predicted"/>
<keyword evidence="3" id="KW-1185">Reference proteome</keyword>
<sequence>MILRFNNCALDLDRRTLVRGTQEVHLEPQVFDLLAHMAQSGGRVVPKDELVEVVWKGLAVSDATIAARISAARAAVGDSGKEQGVLRTIPRRGLSFVAELRDVPLAAHPPTTTPTEVAYALSQDGSAIAWSLTGDGPPLMRIGHWLSHLELDRGGTVWGPLIDRLSQRHQLLRYDLRGTGLSARDAPLTGIDVFAEDMAAVADAAGFDHFDLFAASQAAPVAIRFAARWPDRVRRMVIVGGYVQGRVHRAAGTEDVDEETILAMIRAGWGKADSPFMQAFSTLFAPDATREQRDELVRMQLSSASPETAVTLRQVIDRFDVTEDLSRVDVPALIFHAEQDAIHPLSQGLKLAAHLKGAQFVRLDSRSHMLLPQDPAWEQVLTRTEAFLAEG</sequence>
<dbReference type="SUPFAM" id="SSF53474">
    <property type="entry name" value="alpha/beta-Hydrolases"/>
    <property type="match status" value="1"/>
</dbReference>
<accession>A0A0B3RRK8</accession>
<dbReference type="InterPro" id="IPR036388">
    <property type="entry name" value="WH-like_DNA-bd_sf"/>
</dbReference>
<dbReference type="PROSITE" id="PS51755">
    <property type="entry name" value="OMPR_PHOB"/>
    <property type="match status" value="1"/>
</dbReference>
<dbReference type="GO" id="GO:0000160">
    <property type="term" value="P:phosphorelay signal transduction system"/>
    <property type="evidence" value="ECO:0007669"/>
    <property type="project" value="InterPro"/>
</dbReference>
<evidence type="ECO:0000313" key="3">
    <source>
        <dbReference type="Proteomes" id="UP000030960"/>
    </source>
</evidence>
<dbReference type="SUPFAM" id="SSF46894">
    <property type="entry name" value="C-terminal effector domain of the bipartite response regulators"/>
    <property type="match status" value="1"/>
</dbReference>
<dbReference type="InterPro" id="IPR029058">
    <property type="entry name" value="AB_hydrolase_fold"/>
</dbReference>
<keyword evidence="2" id="KW-0378">Hydrolase</keyword>
<dbReference type="PRINTS" id="PR00111">
    <property type="entry name" value="ABHYDROLASE"/>
</dbReference>
<dbReference type="GO" id="GO:0003677">
    <property type="term" value="F:DNA binding"/>
    <property type="evidence" value="ECO:0007669"/>
    <property type="project" value="UniProtKB-UniRule"/>
</dbReference>
<gene>
    <name evidence="2" type="ORF">OA50_01744</name>
</gene>
<dbReference type="SMART" id="SM00862">
    <property type="entry name" value="Trans_reg_C"/>
    <property type="match status" value="1"/>
</dbReference>
<evidence type="ECO:0000313" key="2">
    <source>
        <dbReference type="EMBL" id="KHQ53755.1"/>
    </source>
</evidence>
<dbReference type="GO" id="GO:0006355">
    <property type="term" value="P:regulation of DNA-templated transcription"/>
    <property type="evidence" value="ECO:0007669"/>
    <property type="project" value="InterPro"/>
</dbReference>
<dbReference type="GO" id="GO:0016787">
    <property type="term" value="F:hydrolase activity"/>
    <property type="evidence" value="ECO:0007669"/>
    <property type="project" value="UniProtKB-KW"/>
</dbReference>
<dbReference type="EMBL" id="JSUQ01000006">
    <property type="protein sequence ID" value="KHQ53755.1"/>
    <property type="molecule type" value="Genomic_DNA"/>
</dbReference>
<dbReference type="InterPro" id="IPR000073">
    <property type="entry name" value="AB_hydrolase_1"/>
</dbReference>
<dbReference type="Pfam" id="PF00561">
    <property type="entry name" value="Abhydrolase_1"/>
    <property type="match status" value="1"/>
</dbReference>
<dbReference type="STRING" id="561184.SAMN05216376_101110"/>
<dbReference type="RefSeq" id="WP_043139804.1">
    <property type="nucleotide sequence ID" value="NZ_JAHVJH010000004.1"/>
</dbReference>
<reference evidence="2 3" key="1">
    <citation type="submission" date="2014-10" db="EMBL/GenBank/DDBJ databases">
        <title>Genome sequence of Ponticoccus sp. strain UMTAT08 isolated from clonal culture of toxic dinoflagellate Alexandrium tamiyavanichii.</title>
        <authorList>
            <person name="Gan H.Y."/>
            <person name="Muhd D.-D."/>
            <person name="Mohd Noor M.E."/>
            <person name="Yeong Y.S."/>
            <person name="Usup G."/>
        </authorList>
    </citation>
    <scope>NUCLEOTIDE SEQUENCE [LARGE SCALE GENOMIC DNA]</scope>
    <source>
        <strain evidence="2 3">UMTAT08</strain>
    </source>
</reference>
<name>A0A0B3RRK8_9RHOB</name>
<organism evidence="2 3">
    <name type="scientific">Mameliella alba</name>
    <dbReference type="NCBI Taxonomy" id="561184"/>
    <lineage>
        <taxon>Bacteria</taxon>
        <taxon>Pseudomonadati</taxon>
        <taxon>Pseudomonadota</taxon>
        <taxon>Alphaproteobacteria</taxon>
        <taxon>Rhodobacterales</taxon>
        <taxon>Roseobacteraceae</taxon>
        <taxon>Mameliella</taxon>
    </lineage>
</organism>
<comment type="caution">
    <text evidence="2">The sequence shown here is derived from an EMBL/GenBank/DDBJ whole genome shotgun (WGS) entry which is preliminary data.</text>
</comment>
<dbReference type="PANTHER" id="PTHR43433">
    <property type="entry name" value="HYDROLASE, ALPHA/BETA FOLD FAMILY PROTEIN"/>
    <property type="match status" value="1"/>
</dbReference>
<dbReference type="Proteomes" id="UP000030960">
    <property type="component" value="Unassembled WGS sequence"/>
</dbReference>